<dbReference type="Gene3D" id="3.10.180.10">
    <property type="entry name" value="2,3-Dihydroxybiphenyl 1,2-Dioxygenase, domain 1"/>
    <property type="match status" value="1"/>
</dbReference>
<accession>A0A2P8FDF7</accession>
<dbReference type="CDD" id="cd06588">
    <property type="entry name" value="PhnB_like"/>
    <property type="match status" value="1"/>
</dbReference>
<comment type="caution">
    <text evidence="2">The sequence shown here is derived from an EMBL/GenBank/DDBJ whole genome shotgun (WGS) entry which is preliminary data.</text>
</comment>
<gene>
    <name evidence="2" type="ORF">CLV88_105170</name>
</gene>
<dbReference type="AlphaFoldDB" id="A0A2P8FDF7"/>
<dbReference type="InterPro" id="IPR029068">
    <property type="entry name" value="Glyas_Bleomycin-R_OHBP_Dase"/>
</dbReference>
<dbReference type="OrthoDB" id="9795306at2"/>
<dbReference type="EMBL" id="PYGJ01000005">
    <property type="protein sequence ID" value="PSL19747.1"/>
    <property type="molecule type" value="Genomic_DNA"/>
</dbReference>
<dbReference type="PANTHER" id="PTHR33990:SF1">
    <property type="entry name" value="PROTEIN YJDN"/>
    <property type="match status" value="1"/>
</dbReference>
<dbReference type="Proteomes" id="UP000240418">
    <property type="component" value="Unassembled WGS sequence"/>
</dbReference>
<organism evidence="2 3">
    <name type="scientific">Shimia abyssi</name>
    <dbReference type="NCBI Taxonomy" id="1662395"/>
    <lineage>
        <taxon>Bacteria</taxon>
        <taxon>Pseudomonadati</taxon>
        <taxon>Pseudomonadota</taxon>
        <taxon>Alphaproteobacteria</taxon>
        <taxon>Rhodobacterales</taxon>
        <taxon>Roseobacteraceae</taxon>
    </lineage>
</organism>
<evidence type="ECO:0000313" key="3">
    <source>
        <dbReference type="Proteomes" id="UP000240418"/>
    </source>
</evidence>
<reference evidence="2 3" key="1">
    <citation type="submission" date="2018-03" db="EMBL/GenBank/DDBJ databases">
        <title>Genomic Encyclopedia of Archaeal and Bacterial Type Strains, Phase II (KMG-II): from individual species to whole genera.</title>
        <authorList>
            <person name="Goeker M."/>
        </authorList>
    </citation>
    <scope>NUCLEOTIDE SEQUENCE [LARGE SCALE GENOMIC DNA]</scope>
    <source>
        <strain evidence="2 3">DSM 100673</strain>
    </source>
</reference>
<evidence type="ECO:0000313" key="2">
    <source>
        <dbReference type="EMBL" id="PSL19747.1"/>
    </source>
</evidence>
<sequence>MSFIPYLKFYGTCEAAMTFYADLFGATEVQILRYSDAPKSEGLPTSDAVMYSHIMVGEHTCLMASDLPPGSEPAPQQSVSVNHPVATIEEGKRIFEQLSAGGTITMPYAQTFFAPAFGMVQDRFGTHWMIGVEPPST</sequence>
<evidence type="ECO:0000259" key="1">
    <source>
        <dbReference type="Pfam" id="PF06983"/>
    </source>
</evidence>
<dbReference type="InterPro" id="IPR028973">
    <property type="entry name" value="PhnB-like"/>
</dbReference>
<protein>
    <submittedName>
        <fullName evidence="2">PhnB protein</fullName>
    </submittedName>
</protein>
<proteinExistence type="predicted"/>
<feature type="domain" description="PhnB-like" evidence="1">
    <location>
        <begin position="3"/>
        <end position="130"/>
    </location>
</feature>
<dbReference type="SUPFAM" id="SSF54593">
    <property type="entry name" value="Glyoxalase/Bleomycin resistance protein/Dihydroxybiphenyl dioxygenase"/>
    <property type="match status" value="1"/>
</dbReference>
<dbReference type="RefSeq" id="WP_106608400.1">
    <property type="nucleotide sequence ID" value="NZ_PYGJ01000005.1"/>
</dbReference>
<name>A0A2P8FDF7_9RHOB</name>
<dbReference type="Pfam" id="PF06983">
    <property type="entry name" value="3-dmu-9_3-mt"/>
    <property type="match status" value="1"/>
</dbReference>
<keyword evidence="3" id="KW-1185">Reference proteome</keyword>
<dbReference type="PANTHER" id="PTHR33990">
    <property type="entry name" value="PROTEIN YJDN-RELATED"/>
    <property type="match status" value="1"/>
</dbReference>